<evidence type="ECO:0000256" key="3">
    <source>
        <dbReference type="ARBA" id="ARBA00022692"/>
    </source>
</evidence>
<accession>A0A9D1JZT0</accession>
<feature type="transmembrane region" description="Helical" evidence="7">
    <location>
        <begin position="1125"/>
        <end position="1148"/>
    </location>
</feature>
<feature type="domain" description="ABC3 transporter permease C-terminal" evidence="8">
    <location>
        <begin position="638"/>
        <end position="750"/>
    </location>
</feature>
<keyword evidence="4 7" id="KW-1133">Transmembrane helix</keyword>
<keyword evidence="2" id="KW-1003">Cell membrane</keyword>
<dbReference type="Gene3D" id="1.10.287.1490">
    <property type="match status" value="1"/>
</dbReference>
<reference evidence="10" key="1">
    <citation type="submission" date="2020-10" db="EMBL/GenBank/DDBJ databases">
        <authorList>
            <person name="Gilroy R."/>
        </authorList>
    </citation>
    <scope>NUCLEOTIDE SEQUENCE</scope>
    <source>
        <strain evidence="10">CHK199-13235</strain>
    </source>
</reference>
<dbReference type="EMBL" id="DVJP01000059">
    <property type="protein sequence ID" value="HIS76944.1"/>
    <property type="molecule type" value="Genomic_DNA"/>
</dbReference>
<feature type="domain" description="MacB-like periplasmic core" evidence="9">
    <location>
        <begin position="808"/>
        <end position="1006"/>
    </location>
</feature>
<keyword evidence="3 7" id="KW-0812">Transmembrane</keyword>
<dbReference type="SUPFAM" id="SSF103657">
    <property type="entry name" value="BAR/IMD domain-like"/>
    <property type="match status" value="1"/>
</dbReference>
<dbReference type="PROSITE" id="PS51257">
    <property type="entry name" value="PROKAR_LIPOPROTEIN"/>
    <property type="match status" value="1"/>
</dbReference>
<feature type="domain" description="ABC3 transporter permease C-terminal" evidence="8">
    <location>
        <begin position="1039"/>
        <end position="1153"/>
    </location>
</feature>
<evidence type="ECO:0000259" key="8">
    <source>
        <dbReference type="Pfam" id="PF02687"/>
    </source>
</evidence>
<feature type="transmembrane region" description="Helical" evidence="7">
    <location>
        <begin position="1088"/>
        <end position="1105"/>
    </location>
</feature>
<feature type="transmembrane region" description="Helical" evidence="7">
    <location>
        <begin position="683"/>
        <end position="711"/>
    </location>
</feature>
<dbReference type="AlphaFoldDB" id="A0A9D1JZT0"/>
<feature type="transmembrane region" description="Helical" evidence="7">
    <location>
        <begin position="21"/>
        <end position="40"/>
    </location>
</feature>
<keyword evidence="6" id="KW-0175">Coiled coil</keyword>
<keyword evidence="5 7" id="KW-0472">Membrane</keyword>
<dbReference type="Gene3D" id="6.10.250.2200">
    <property type="match status" value="1"/>
</dbReference>
<dbReference type="InterPro" id="IPR027267">
    <property type="entry name" value="AH/BAR_dom_sf"/>
</dbReference>
<name>A0A9D1JZT0_9FIRM</name>
<evidence type="ECO:0000256" key="1">
    <source>
        <dbReference type="ARBA" id="ARBA00004651"/>
    </source>
</evidence>
<dbReference type="PANTHER" id="PTHR30287">
    <property type="entry name" value="MEMBRANE COMPONENT OF PREDICTED ABC SUPERFAMILY METABOLITE UPTAKE TRANSPORTER"/>
    <property type="match status" value="1"/>
</dbReference>
<gene>
    <name evidence="10" type="ORF">IAB51_09065</name>
</gene>
<organism evidence="10 11">
    <name type="scientific">Candidatus Merdivicinus excrementipullorum</name>
    <dbReference type="NCBI Taxonomy" id="2840867"/>
    <lineage>
        <taxon>Bacteria</taxon>
        <taxon>Bacillati</taxon>
        <taxon>Bacillota</taxon>
        <taxon>Clostridia</taxon>
        <taxon>Eubacteriales</taxon>
        <taxon>Oscillospiraceae</taxon>
        <taxon>Oscillospiraceae incertae sedis</taxon>
        <taxon>Candidatus Merdivicinus</taxon>
    </lineage>
</organism>
<dbReference type="InterPro" id="IPR025857">
    <property type="entry name" value="MacB_PCD"/>
</dbReference>
<evidence type="ECO:0000256" key="6">
    <source>
        <dbReference type="SAM" id="Coils"/>
    </source>
</evidence>
<dbReference type="PANTHER" id="PTHR30287:SF1">
    <property type="entry name" value="INNER MEMBRANE PROTEIN"/>
    <property type="match status" value="1"/>
</dbReference>
<dbReference type="Proteomes" id="UP000824002">
    <property type="component" value="Unassembled WGS sequence"/>
</dbReference>
<comment type="caution">
    <text evidence="10">The sequence shown here is derived from an EMBL/GenBank/DDBJ whole genome shotgun (WGS) entry which is preliminary data.</text>
</comment>
<feature type="transmembrane region" description="Helical" evidence="7">
    <location>
        <begin position="804"/>
        <end position="828"/>
    </location>
</feature>
<feature type="coiled-coil region" evidence="6">
    <location>
        <begin position="497"/>
        <end position="609"/>
    </location>
</feature>
<dbReference type="Pfam" id="PF12704">
    <property type="entry name" value="MacB_PCD"/>
    <property type="match status" value="1"/>
</dbReference>
<feature type="transmembrane region" description="Helical" evidence="7">
    <location>
        <begin position="1036"/>
        <end position="1056"/>
    </location>
</feature>
<protein>
    <submittedName>
        <fullName evidence="10">ABC transporter permease</fullName>
    </submittedName>
</protein>
<dbReference type="Pfam" id="PF02687">
    <property type="entry name" value="FtsX"/>
    <property type="match status" value="2"/>
</dbReference>
<evidence type="ECO:0000313" key="11">
    <source>
        <dbReference type="Proteomes" id="UP000824002"/>
    </source>
</evidence>
<feature type="transmembrane region" description="Helical" evidence="7">
    <location>
        <begin position="731"/>
        <end position="752"/>
    </location>
</feature>
<proteinExistence type="predicted"/>
<reference evidence="10" key="2">
    <citation type="journal article" date="2021" name="PeerJ">
        <title>Extensive microbial diversity within the chicken gut microbiome revealed by metagenomics and culture.</title>
        <authorList>
            <person name="Gilroy R."/>
            <person name="Ravi A."/>
            <person name="Getino M."/>
            <person name="Pursley I."/>
            <person name="Horton D.L."/>
            <person name="Alikhan N.F."/>
            <person name="Baker D."/>
            <person name="Gharbi K."/>
            <person name="Hall N."/>
            <person name="Watson M."/>
            <person name="Adriaenssens E.M."/>
            <person name="Foster-Nyarko E."/>
            <person name="Jarju S."/>
            <person name="Secka A."/>
            <person name="Antonio M."/>
            <person name="Oren A."/>
            <person name="Chaudhuri R.R."/>
            <person name="La Ragione R."/>
            <person name="Hildebrand F."/>
            <person name="Pallen M.J."/>
        </authorList>
    </citation>
    <scope>NUCLEOTIDE SEQUENCE</scope>
    <source>
        <strain evidence="10">CHK199-13235</strain>
    </source>
</reference>
<dbReference type="InterPro" id="IPR038766">
    <property type="entry name" value="Membrane_comp_ABC_pdt"/>
</dbReference>
<sequence>MKKHRSALVAETLRSIWHTRTRFMSIFIIVALGCGFFAGLKASCPDMLLTADQYFTDTHLMDLHLMSTFGFNEEDLEAVKGVDGIEGFQPGYSVDAFLHSEESTDTIVKVYSLPENTDENNVDYLNRPLVLEGRLPEKSGECVVEQNFDTVGEIKLGDTVRLVSGSEEDDLSDSLHKTEFTIVGIVRSPLYLGFNRGYSNLGDGEVDAFLMIREEDFAYEVYTDVYLTLTETQGLSAFEDAYADTVERKTDDFEQVAAERGEARYQEIYEEAQGEIDDAKAELADGEKERDEKLAEAQQEIDDAEAELAKGRADYEQALAEFNQQTRDAENDLVEGEKQLADGENQYEEGLAAYEQGRQEYEENLPAAQAQIEEYKKQLEELQTQAGPAIEQLDSAKALYSGVQAVVDGYAGQDAVSLDALPEETRQTVSQADSLLAVLPEGTLPEGTSLTGLLQQYLAASQSEKEQIAGEITAVTGAVSAALDAQDEALSEARSGIEQLTAGIAQGEQELADAKQRLDETEAQLAETRRTLDETDQTLSDGWRELSRQKQEGQQQLDEALAELTEGEQELADGKAELAEETESSAKELEDARAEIAKAERDLADLKEPTWYVWDRNNNPDYSSYEEDAQKVDAVSTVFPVFFILVAALVCLTSMTRMVEEQRGQIGTMKALGYGRGAIMTKYLAYAMTASLLGSVIGLAIGFKLFPLVIINAYKMMYQLPDPMTPVHWGLGIGCAAVAVVSMGLTTFFACYKQTAEMPAQLMRPKTPKAGKRVLLERIPFIWKRLSFSHKVTVRNLFRYKRRAMMTIIGVAGCTALMLTGFGLRYAIVSIGDKQYTNVFVYDTMVTLDDGVSSQEAEEIRESVQGMDGVEAVLPLYSRSMDAQTSEGIQSVSLMVPKEPENLRSFIDLHERESGEKLELSDNGVILNEKLGKLLDAGVGDTIILVNPDGRPIEATVEGIAENYALNYVYMTPAFYENAFRAQPSYTTLLVEHADDVDESGLTEQILNLSDSILGVTNTSSVAGTFANMLGSLNSIVWVIIISAGLLAMVVLYNLANINMNERIRELATIKVLGFFDREVTSYITREISISSLIGMGAGLVLGVLLEKFVVATAEVDIVMFAPDIRWDCFVFAALLTLLFTLAINLLLHFQLRKIDMVESLKSIE</sequence>
<evidence type="ECO:0000259" key="9">
    <source>
        <dbReference type="Pfam" id="PF12704"/>
    </source>
</evidence>
<dbReference type="InterPro" id="IPR003838">
    <property type="entry name" value="ABC3_permease_C"/>
</dbReference>
<dbReference type="GO" id="GO:0005886">
    <property type="term" value="C:plasma membrane"/>
    <property type="evidence" value="ECO:0007669"/>
    <property type="project" value="UniProtKB-SubCell"/>
</dbReference>
<feature type="transmembrane region" description="Helical" evidence="7">
    <location>
        <begin position="634"/>
        <end position="655"/>
    </location>
</feature>
<evidence type="ECO:0000256" key="7">
    <source>
        <dbReference type="SAM" id="Phobius"/>
    </source>
</evidence>
<comment type="subcellular location">
    <subcellularLocation>
        <location evidence="1">Cell membrane</location>
        <topology evidence="1">Multi-pass membrane protein</topology>
    </subcellularLocation>
</comment>
<evidence type="ECO:0000256" key="2">
    <source>
        <dbReference type="ARBA" id="ARBA00022475"/>
    </source>
</evidence>
<evidence type="ECO:0000256" key="5">
    <source>
        <dbReference type="ARBA" id="ARBA00023136"/>
    </source>
</evidence>
<feature type="coiled-coil region" evidence="6">
    <location>
        <begin position="262"/>
        <end position="392"/>
    </location>
</feature>
<evidence type="ECO:0000256" key="4">
    <source>
        <dbReference type="ARBA" id="ARBA00022989"/>
    </source>
</evidence>
<evidence type="ECO:0000313" key="10">
    <source>
        <dbReference type="EMBL" id="HIS76944.1"/>
    </source>
</evidence>